<dbReference type="PANTHER" id="PTHR30173:SF36">
    <property type="entry name" value="ECF RNA POLYMERASE SIGMA FACTOR SIGJ"/>
    <property type="match status" value="1"/>
</dbReference>
<protein>
    <recommendedName>
        <fullName evidence="6">RNA polymerase sigma factor</fullName>
    </recommendedName>
</protein>
<evidence type="ECO:0000313" key="12">
    <source>
        <dbReference type="Proteomes" id="UP001596012"/>
    </source>
</evidence>
<dbReference type="NCBIfam" id="NF006089">
    <property type="entry name" value="PRK08241.1"/>
    <property type="match status" value="1"/>
</dbReference>
<feature type="domain" description="RNA polymerase sigma-70 region 2" evidence="8">
    <location>
        <begin position="30"/>
        <end position="98"/>
    </location>
</feature>
<gene>
    <name evidence="11" type="ORF">ACFPH6_12305</name>
</gene>
<keyword evidence="4 6" id="KW-0731">Sigma factor</keyword>
<feature type="domain" description="RNA polymerase sigma factor 70 region 4 type 2" evidence="9">
    <location>
        <begin position="152"/>
        <end position="202"/>
    </location>
</feature>
<dbReference type="InterPro" id="IPR014305">
    <property type="entry name" value="RNA_pol_sigma-G_actinobac"/>
</dbReference>
<feature type="region of interest" description="Disordered" evidence="7">
    <location>
        <begin position="203"/>
        <end position="225"/>
    </location>
</feature>
<dbReference type="InterPro" id="IPR032710">
    <property type="entry name" value="NTF2-like_dom_sf"/>
</dbReference>
<name>A0ABV8YN21_9ACTN</name>
<dbReference type="PROSITE" id="PS01063">
    <property type="entry name" value="SIGMA70_ECF"/>
    <property type="match status" value="1"/>
</dbReference>
<keyword evidence="11" id="KW-0548">Nucleotidyltransferase</keyword>
<dbReference type="InterPro" id="IPR013249">
    <property type="entry name" value="RNA_pol_sigma70_r4_t2"/>
</dbReference>
<reference evidence="12" key="1">
    <citation type="journal article" date="2019" name="Int. J. Syst. Evol. Microbiol.">
        <title>The Global Catalogue of Microorganisms (GCM) 10K type strain sequencing project: providing services to taxonomists for standard genome sequencing and annotation.</title>
        <authorList>
            <consortium name="The Broad Institute Genomics Platform"/>
            <consortium name="The Broad Institute Genome Sequencing Center for Infectious Disease"/>
            <person name="Wu L."/>
            <person name="Ma J."/>
        </authorList>
    </citation>
    <scope>NUCLEOTIDE SEQUENCE [LARGE SCALE GENOMIC DNA]</scope>
    <source>
        <strain evidence="12">DT43</strain>
    </source>
</reference>
<dbReference type="InterPro" id="IPR052704">
    <property type="entry name" value="ECF_Sigma-70_Domain"/>
</dbReference>
<evidence type="ECO:0000259" key="9">
    <source>
        <dbReference type="Pfam" id="PF08281"/>
    </source>
</evidence>
<dbReference type="Gene3D" id="3.10.450.50">
    <property type="match status" value="1"/>
</dbReference>
<evidence type="ECO:0000256" key="7">
    <source>
        <dbReference type="SAM" id="MobiDB-lite"/>
    </source>
</evidence>
<comment type="similarity">
    <text evidence="1 6">Belongs to the sigma-70 factor family. ECF subfamily.</text>
</comment>
<keyword evidence="11" id="KW-0808">Transferase</keyword>
<evidence type="ECO:0000256" key="2">
    <source>
        <dbReference type="ARBA" id="ARBA00011344"/>
    </source>
</evidence>
<dbReference type="InterPro" id="IPR013324">
    <property type="entry name" value="RNA_pol_sigma_r3/r4-like"/>
</dbReference>
<comment type="subunit">
    <text evidence="2">Interacts transiently with the RNA polymerase catalytic core formed by RpoA, RpoB, RpoC and RpoZ (2 alpha, 1 beta, 1 beta' and 1 omega subunit) to form the RNA polymerase holoenzyme that can initiate transcription.</text>
</comment>
<keyword evidence="5 6" id="KW-0804">Transcription</keyword>
<dbReference type="EMBL" id="JBHSFG010000020">
    <property type="protein sequence ID" value="MFC4465308.1"/>
    <property type="molecule type" value="Genomic_DNA"/>
</dbReference>
<evidence type="ECO:0000256" key="4">
    <source>
        <dbReference type="ARBA" id="ARBA00023082"/>
    </source>
</evidence>
<dbReference type="Pfam" id="PF08281">
    <property type="entry name" value="Sigma70_r4_2"/>
    <property type="match status" value="1"/>
</dbReference>
<dbReference type="InterPro" id="IPR036388">
    <property type="entry name" value="WH-like_DNA-bd_sf"/>
</dbReference>
<dbReference type="InterPro" id="IPR013325">
    <property type="entry name" value="RNA_pol_sigma_r2"/>
</dbReference>
<sequence>MFSFGSQSRVLTPARHGTERGVTQVTFEEMVRAHRRELLLHCYRLLGSLTDAEDVLQETLLAAWHGLDGFAGRSSVRTWLYRIATRRCLNALRERGRRIPPAPTPPFSPPPPSRHGDTTWLQPFPDVLLEHLPDTTPGPEAHYSAREAIELAFIAALQRLPTRQAAVLVLCDVLGYPLSEAAAMLQTTPTATKGLLQRARAAVARHRADHTSPDRGQAPAPGSARERALADRFAEAFTADDIDAVIALLTDDAWLAMPPAPHEYHGTAAIADFLRASTAWRQGAGLGIRLRAIRANGQPAYLCHHPDNDTTEQPAGLIVLTLTGDRISGITRFLDNHLQHHIEHLIADPNPADA</sequence>
<dbReference type="SUPFAM" id="SSF88659">
    <property type="entry name" value="Sigma3 and sigma4 domains of RNA polymerase sigma factors"/>
    <property type="match status" value="1"/>
</dbReference>
<evidence type="ECO:0000256" key="3">
    <source>
        <dbReference type="ARBA" id="ARBA00023015"/>
    </source>
</evidence>
<organism evidence="11 12">
    <name type="scientific">Streptomyces xiangluensis</name>
    <dbReference type="NCBI Taxonomy" id="2665720"/>
    <lineage>
        <taxon>Bacteria</taxon>
        <taxon>Bacillati</taxon>
        <taxon>Actinomycetota</taxon>
        <taxon>Actinomycetes</taxon>
        <taxon>Kitasatosporales</taxon>
        <taxon>Streptomycetaceae</taxon>
        <taxon>Streptomyces</taxon>
    </lineage>
</organism>
<comment type="caution">
    <text evidence="11">The sequence shown here is derived from an EMBL/GenBank/DDBJ whole genome shotgun (WGS) entry which is preliminary data.</text>
</comment>
<evidence type="ECO:0000256" key="6">
    <source>
        <dbReference type="RuleBase" id="RU000716"/>
    </source>
</evidence>
<accession>A0ABV8YN21</accession>
<dbReference type="NCBIfam" id="TIGR02960">
    <property type="entry name" value="SigX5"/>
    <property type="match status" value="1"/>
</dbReference>
<dbReference type="Proteomes" id="UP001596012">
    <property type="component" value="Unassembled WGS sequence"/>
</dbReference>
<evidence type="ECO:0000256" key="1">
    <source>
        <dbReference type="ARBA" id="ARBA00010641"/>
    </source>
</evidence>
<dbReference type="InterPro" id="IPR000838">
    <property type="entry name" value="RNA_pol_sigma70_ECF_CS"/>
</dbReference>
<keyword evidence="6" id="KW-0238">DNA-binding</keyword>
<dbReference type="SUPFAM" id="SSF88946">
    <property type="entry name" value="Sigma2 domain of RNA polymerase sigma factors"/>
    <property type="match status" value="1"/>
</dbReference>
<dbReference type="Gene3D" id="1.10.1740.10">
    <property type="match status" value="1"/>
</dbReference>
<dbReference type="GO" id="GO:0003899">
    <property type="term" value="F:DNA-directed RNA polymerase activity"/>
    <property type="evidence" value="ECO:0007669"/>
    <property type="project" value="UniProtKB-EC"/>
</dbReference>
<proteinExistence type="inferred from homology"/>
<evidence type="ECO:0000259" key="10">
    <source>
        <dbReference type="Pfam" id="PF12680"/>
    </source>
</evidence>
<dbReference type="SUPFAM" id="SSF54427">
    <property type="entry name" value="NTF2-like"/>
    <property type="match status" value="1"/>
</dbReference>
<evidence type="ECO:0000313" key="11">
    <source>
        <dbReference type="EMBL" id="MFC4465308.1"/>
    </source>
</evidence>
<dbReference type="InterPro" id="IPR007627">
    <property type="entry name" value="RNA_pol_sigma70_r2"/>
</dbReference>
<dbReference type="PANTHER" id="PTHR30173">
    <property type="entry name" value="SIGMA 19 FACTOR"/>
    <property type="match status" value="1"/>
</dbReference>
<feature type="compositionally biased region" description="Pro residues" evidence="7">
    <location>
        <begin position="100"/>
        <end position="113"/>
    </location>
</feature>
<feature type="region of interest" description="Disordered" evidence="7">
    <location>
        <begin position="96"/>
        <end position="118"/>
    </location>
</feature>
<dbReference type="Pfam" id="PF04542">
    <property type="entry name" value="Sigma70_r2"/>
    <property type="match status" value="1"/>
</dbReference>
<dbReference type="NCBIfam" id="TIGR02937">
    <property type="entry name" value="sigma70-ECF"/>
    <property type="match status" value="1"/>
</dbReference>
<feature type="domain" description="SnoaL-like" evidence="10">
    <location>
        <begin position="231"/>
        <end position="303"/>
    </location>
</feature>
<dbReference type="RefSeq" id="WP_386341868.1">
    <property type="nucleotide sequence ID" value="NZ_JBHSFG010000020.1"/>
</dbReference>
<dbReference type="InterPro" id="IPR037401">
    <property type="entry name" value="SnoaL-like"/>
</dbReference>
<evidence type="ECO:0000259" key="8">
    <source>
        <dbReference type="Pfam" id="PF04542"/>
    </source>
</evidence>
<dbReference type="Gene3D" id="1.10.10.10">
    <property type="entry name" value="Winged helix-like DNA-binding domain superfamily/Winged helix DNA-binding domain"/>
    <property type="match status" value="1"/>
</dbReference>
<keyword evidence="12" id="KW-1185">Reference proteome</keyword>
<dbReference type="InterPro" id="IPR014284">
    <property type="entry name" value="RNA_pol_sigma-70_dom"/>
</dbReference>
<evidence type="ECO:0000256" key="5">
    <source>
        <dbReference type="ARBA" id="ARBA00023163"/>
    </source>
</evidence>
<dbReference type="Pfam" id="PF12680">
    <property type="entry name" value="SnoaL_2"/>
    <property type="match status" value="1"/>
</dbReference>
<keyword evidence="3 6" id="KW-0805">Transcription regulation</keyword>